<evidence type="ECO:0000259" key="5">
    <source>
        <dbReference type="PROSITE" id="PS51635"/>
    </source>
</evidence>
<feature type="active site" description="Nucleophile" evidence="4">
    <location>
        <position position="43"/>
    </location>
</feature>
<comment type="caution">
    <text evidence="4">Lacks conserved residue(s) required for the propagation of feature annotation.</text>
</comment>
<comment type="caution">
    <text evidence="6">The sequence shown here is derived from an EMBL/GenBank/DDBJ whole genome shotgun (WGS) entry which is preliminary data.</text>
</comment>
<dbReference type="PROSITE" id="PS51635">
    <property type="entry name" value="PNPLA"/>
    <property type="match status" value="1"/>
</dbReference>
<evidence type="ECO:0000256" key="2">
    <source>
        <dbReference type="ARBA" id="ARBA00022963"/>
    </source>
</evidence>
<dbReference type="Pfam" id="PF01734">
    <property type="entry name" value="Patatin"/>
    <property type="match status" value="1"/>
</dbReference>
<dbReference type="InterPro" id="IPR016035">
    <property type="entry name" value="Acyl_Trfase/lysoPLipase"/>
</dbReference>
<dbReference type="PANTHER" id="PTHR14226">
    <property type="entry name" value="NEUROPATHY TARGET ESTERASE/SWISS CHEESE D.MELANOGASTER"/>
    <property type="match status" value="1"/>
</dbReference>
<feature type="short sequence motif" description="GXSXG" evidence="4">
    <location>
        <begin position="41"/>
        <end position="45"/>
    </location>
</feature>
<keyword evidence="3 4" id="KW-0443">Lipid metabolism</keyword>
<evidence type="ECO:0000256" key="3">
    <source>
        <dbReference type="ARBA" id="ARBA00023098"/>
    </source>
</evidence>
<evidence type="ECO:0000256" key="1">
    <source>
        <dbReference type="ARBA" id="ARBA00022801"/>
    </source>
</evidence>
<dbReference type="Proteomes" id="UP001602013">
    <property type="component" value="Unassembled WGS sequence"/>
</dbReference>
<dbReference type="RefSeq" id="WP_387416734.1">
    <property type="nucleotide sequence ID" value="NZ_JBIASD010000032.1"/>
</dbReference>
<proteinExistence type="predicted"/>
<gene>
    <name evidence="6" type="ORF">ACFYXI_33495</name>
</gene>
<dbReference type="SUPFAM" id="SSF52151">
    <property type="entry name" value="FabD/lysophospholipase-like"/>
    <property type="match status" value="1"/>
</dbReference>
<feature type="active site" description="Proton acceptor" evidence="4">
    <location>
        <position position="185"/>
    </location>
</feature>
<evidence type="ECO:0000313" key="7">
    <source>
        <dbReference type="Proteomes" id="UP001602013"/>
    </source>
</evidence>
<keyword evidence="2 4" id="KW-0442">Lipid degradation</keyword>
<sequence>MTSRAVVLGSGGVAGIAWEAGVLAALAARGLDLREADLIVGTSAGAVVGAQLAAGLDPRVLYSERLGPQEGEPAPKPSMFGLFRLVRELLKAKDGREFGARMGRIALAAATPPEERRRAEVQRWLGNLREWPGTPLIITAVDAESGEPVNFAANSGVTLLDAVCASTAGPGVRPPATVGARRYIDGGMRSPANVDLAAGYDRIVVISPIVRGGGVMPSVQQQIDALGSRSRVALVSPDPKTWRAISGRGGLLDPARAPIAAEAGRSLDVTEDVAAVWTP</sequence>
<evidence type="ECO:0000256" key="4">
    <source>
        <dbReference type="PROSITE-ProRule" id="PRU01161"/>
    </source>
</evidence>
<dbReference type="InterPro" id="IPR002641">
    <property type="entry name" value="PNPLA_dom"/>
</dbReference>
<protein>
    <submittedName>
        <fullName evidence="6">Patatin-like phospholipase family protein</fullName>
    </submittedName>
</protein>
<dbReference type="EMBL" id="JBIASD010000032">
    <property type="protein sequence ID" value="MFF3670513.1"/>
    <property type="molecule type" value="Genomic_DNA"/>
</dbReference>
<organism evidence="6 7">
    <name type="scientific">Microtetraspora malaysiensis</name>
    <dbReference type="NCBI Taxonomy" id="161358"/>
    <lineage>
        <taxon>Bacteria</taxon>
        <taxon>Bacillati</taxon>
        <taxon>Actinomycetota</taxon>
        <taxon>Actinomycetes</taxon>
        <taxon>Streptosporangiales</taxon>
        <taxon>Streptosporangiaceae</taxon>
        <taxon>Microtetraspora</taxon>
    </lineage>
</organism>
<name>A0ABW6T3D3_9ACTN</name>
<keyword evidence="1 4" id="KW-0378">Hydrolase</keyword>
<accession>A0ABW6T3D3</accession>
<evidence type="ECO:0000313" key="6">
    <source>
        <dbReference type="EMBL" id="MFF3670513.1"/>
    </source>
</evidence>
<feature type="short sequence motif" description="DGA/G" evidence="4">
    <location>
        <begin position="185"/>
        <end position="187"/>
    </location>
</feature>
<keyword evidence="7" id="KW-1185">Reference proteome</keyword>
<feature type="domain" description="PNPLA" evidence="5">
    <location>
        <begin position="7"/>
        <end position="198"/>
    </location>
</feature>
<dbReference type="PANTHER" id="PTHR14226:SF57">
    <property type="entry name" value="BLR7027 PROTEIN"/>
    <property type="match status" value="1"/>
</dbReference>
<dbReference type="InterPro" id="IPR050301">
    <property type="entry name" value="NTE"/>
</dbReference>
<dbReference type="Gene3D" id="3.40.1090.10">
    <property type="entry name" value="Cytosolic phospholipase A2 catalytic domain"/>
    <property type="match status" value="2"/>
</dbReference>
<reference evidence="6 7" key="1">
    <citation type="submission" date="2024-10" db="EMBL/GenBank/DDBJ databases">
        <title>The Natural Products Discovery Center: Release of the First 8490 Sequenced Strains for Exploring Actinobacteria Biosynthetic Diversity.</title>
        <authorList>
            <person name="Kalkreuter E."/>
            <person name="Kautsar S.A."/>
            <person name="Yang D."/>
            <person name="Bader C.D."/>
            <person name="Teijaro C.N."/>
            <person name="Fluegel L."/>
            <person name="Davis C.M."/>
            <person name="Simpson J.R."/>
            <person name="Lauterbach L."/>
            <person name="Steele A.D."/>
            <person name="Gui C."/>
            <person name="Meng S."/>
            <person name="Li G."/>
            <person name="Viehrig K."/>
            <person name="Ye F."/>
            <person name="Su P."/>
            <person name="Kiefer A.F."/>
            <person name="Nichols A."/>
            <person name="Cepeda A.J."/>
            <person name="Yan W."/>
            <person name="Fan B."/>
            <person name="Jiang Y."/>
            <person name="Adhikari A."/>
            <person name="Zheng C.-J."/>
            <person name="Schuster L."/>
            <person name="Cowan T.M."/>
            <person name="Smanski M.J."/>
            <person name="Chevrette M.G."/>
            <person name="De Carvalho L.P.S."/>
            <person name="Shen B."/>
        </authorList>
    </citation>
    <scope>NUCLEOTIDE SEQUENCE [LARGE SCALE GENOMIC DNA]</scope>
    <source>
        <strain evidence="6 7">NPDC002173</strain>
    </source>
</reference>